<evidence type="ECO:0000256" key="1">
    <source>
        <dbReference type="SAM" id="SignalP"/>
    </source>
</evidence>
<reference evidence="3 4" key="1">
    <citation type="submission" date="2021-01" db="EMBL/GenBank/DDBJ databases">
        <title>Chryseolinea sp. Jin1 Genome sequencing and assembly.</title>
        <authorList>
            <person name="Kim I."/>
        </authorList>
    </citation>
    <scope>NUCLEOTIDE SEQUENCE [LARGE SCALE GENOMIC DNA]</scope>
    <source>
        <strain evidence="3 4">Jin1</strain>
    </source>
</reference>
<evidence type="ECO:0000313" key="3">
    <source>
        <dbReference type="EMBL" id="MBL0743394.1"/>
    </source>
</evidence>
<protein>
    <submittedName>
        <fullName evidence="3">Endonuclease/exonuclease/phosphatase family protein</fullName>
    </submittedName>
</protein>
<evidence type="ECO:0000259" key="2">
    <source>
        <dbReference type="Pfam" id="PF03372"/>
    </source>
</evidence>
<keyword evidence="3" id="KW-0540">Nuclease</keyword>
<dbReference type="EMBL" id="JAERRB010000006">
    <property type="protein sequence ID" value="MBL0743394.1"/>
    <property type="molecule type" value="Genomic_DNA"/>
</dbReference>
<dbReference type="RefSeq" id="WP_202012703.1">
    <property type="nucleotide sequence ID" value="NZ_JAERRB010000006.1"/>
</dbReference>
<keyword evidence="3" id="KW-0255">Endonuclease</keyword>
<dbReference type="GO" id="GO:0004519">
    <property type="term" value="F:endonuclease activity"/>
    <property type="evidence" value="ECO:0007669"/>
    <property type="project" value="UniProtKB-KW"/>
</dbReference>
<feature type="domain" description="Endonuclease/exonuclease/phosphatase" evidence="2">
    <location>
        <begin position="24"/>
        <end position="264"/>
    </location>
</feature>
<dbReference type="InterPro" id="IPR036691">
    <property type="entry name" value="Endo/exonu/phosph_ase_sf"/>
</dbReference>
<dbReference type="Proteomes" id="UP000613030">
    <property type="component" value="Unassembled WGS sequence"/>
</dbReference>
<dbReference type="CDD" id="cd09083">
    <property type="entry name" value="EEP-1"/>
    <property type="match status" value="1"/>
</dbReference>
<dbReference type="InterPro" id="IPR005135">
    <property type="entry name" value="Endo/exonuclease/phosphatase"/>
</dbReference>
<comment type="caution">
    <text evidence="3">The sequence shown here is derived from an EMBL/GenBank/DDBJ whole genome shotgun (WGS) entry which is preliminary data.</text>
</comment>
<proteinExistence type="predicted"/>
<gene>
    <name evidence="3" type="ORF">JI741_19330</name>
</gene>
<organism evidence="3 4">
    <name type="scientific">Chryseolinea lacunae</name>
    <dbReference type="NCBI Taxonomy" id="2801331"/>
    <lineage>
        <taxon>Bacteria</taxon>
        <taxon>Pseudomonadati</taxon>
        <taxon>Bacteroidota</taxon>
        <taxon>Cytophagia</taxon>
        <taxon>Cytophagales</taxon>
        <taxon>Fulvivirgaceae</taxon>
        <taxon>Chryseolinea</taxon>
    </lineage>
</organism>
<dbReference type="Pfam" id="PF03372">
    <property type="entry name" value="Exo_endo_phos"/>
    <property type="match status" value="1"/>
</dbReference>
<feature type="chain" id="PRO_5047367635" evidence="1">
    <location>
        <begin position="19"/>
        <end position="274"/>
    </location>
</feature>
<sequence>MKIHFTLFAWLIMATTFAQSVKVMTYNIRLDTPVDSVNQWPKRAHKVYDLIKKYDPDVLGVQEAIHHQLMGIVENVPAYGYVGVGRDDGKTKGEYSALLYKKDKFEVIDHNTFWLSETPDVAGSKSWDAAITRVASWAILKDKKTKKEFLVINTHFDHIGKEARKNSAALLKKKAAALRKNLPVILTGDFNCTREEPPFAVMADPTDISLLDTAPKEAPGTFCGFKVGAMKCNPIDYIFYTKPWTPSGYKAIDDNDGKYYPSDHLPVVVTLTLK</sequence>
<dbReference type="PANTHER" id="PTHR12121">
    <property type="entry name" value="CARBON CATABOLITE REPRESSOR PROTEIN 4"/>
    <property type="match status" value="1"/>
</dbReference>
<dbReference type="PANTHER" id="PTHR12121:SF36">
    <property type="entry name" value="ENDONUCLEASE_EXONUCLEASE_PHOSPHATASE DOMAIN-CONTAINING PROTEIN"/>
    <property type="match status" value="1"/>
</dbReference>
<dbReference type="InterPro" id="IPR050410">
    <property type="entry name" value="CCR4/nocturin_mRNA_transcr"/>
</dbReference>
<accession>A0ABS1KVF7</accession>
<evidence type="ECO:0000313" key="4">
    <source>
        <dbReference type="Proteomes" id="UP000613030"/>
    </source>
</evidence>
<dbReference type="Gene3D" id="3.60.10.10">
    <property type="entry name" value="Endonuclease/exonuclease/phosphatase"/>
    <property type="match status" value="1"/>
</dbReference>
<dbReference type="SUPFAM" id="SSF56219">
    <property type="entry name" value="DNase I-like"/>
    <property type="match status" value="1"/>
</dbReference>
<name>A0ABS1KVF7_9BACT</name>
<keyword evidence="4" id="KW-1185">Reference proteome</keyword>
<feature type="signal peptide" evidence="1">
    <location>
        <begin position="1"/>
        <end position="18"/>
    </location>
</feature>
<keyword evidence="3" id="KW-0378">Hydrolase</keyword>
<keyword evidence="1" id="KW-0732">Signal</keyword>